<comment type="caution">
    <text evidence="1">The sequence shown here is derived from an EMBL/GenBank/DDBJ whole genome shotgun (WGS) entry which is preliminary data.</text>
</comment>
<gene>
    <name evidence="1" type="ORF">O181_067136</name>
</gene>
<evidence type="ECO:0000313" key="1">
    <source>
        <dbReference type="EMBL" id="MBW0527421.1"/>
    </source>
</evidence>
<dbReference type="EMBL" id="AVOT02033516">
    <property type="protein sequence ID" value="MBW0527421.1"/>
    <property type="molecule type" value="Genomic_DNA"/>
</dbReference>
<accession>A0A9Q3EZ09</accession>
<dbReference type="AlphaFoldDB" id="A0A9Q3EZ09"/>
<proteinExistence type="predicted"/>
<keyword evidence="2" id="KW-1185">Reference proteome</keyword>
<dbReference type="CDD" id="cd09272">
    <property type="entry name" value="RNase_HI_RT_Ty1"/>
    <property type="match status" value="1"/>
</dbReference>
<dbReference type="PANTHER" id="PTHR11439:SF483">
    <property type="entry name" value="PEPTIDE SYNTHASE GLIP-LIKE, PUTATIVE (AFU_ORTHOLOGUE AFUA_3G12920)-RELATED"/>
    <property type="match status" value="1"/>
</dbReference>
<reference evidence="1" key="1">
    <citation type="submission" date="2021-03" db="EMBL/GenBank/DDBJ databases">
        <title>Draft genome sequence of rust myrtle Austropuccinia psidii MF-1, a brazilian biotype.</title>
        <authorList>
            <person name="Quecine M.C."/>
            <person name="Pachon D.M.R."/>
            <person name="Bonatelli M.L."/>
            <person name="Correr F.H."/>
            <person name="Franceschini L.M."/>
            <person name="Leite T.F."/>
            <person name="Margarido G.R.A."/>
            <person name="Almeida C.A."/>
            <person name="Ferrarezi J.A."/>
            <person name="Labate C.A."/>
        </authorList>
    </citation>
    <scope>NUCLEOTIDE SEQUENCE</scope>
    <source>
        <strain evidence="1">MF-1</strain>
    </source>
</reference>
<dbReference type="Proteomes" id="UP000765509">
    <property type="component" value="Unassembled WGS sequence"/>
</dbReference>
<organism evidence="1 2">
    <name type="scientific">Austropuccinia psidii MF-1</name>
    <dbReference type="NCBI Taxonomy" id="1389203"/>
    <lineage>
        <taxon>Eukaryota</taxon>
        <taxon>Fungi</taxon>
        <taxon>Dikarya</taxon>
        <taxon>Basidiomycota</taxon>
        <taxon>Pucciniomycotina</taxon>
        <taxon>Pucciniomycetes</taxon>
        <taxon>Pucciniales</taxon>
        <taxon>Sphaerophragmiaceae</taxon>
        <taxon>Austropuccinia</taxon>
    </lineage>
</organism>
<sequence length="290" mass="32133">MKEFEIKDVGPVDLMLGIKVTHSTDYVSLDPQHFTKCLLEIYGMISCNSVSTPLVPNEHLSPALISEISDFGKLKVNFFSAVVSINYLSNATRPNLLFAVSTLSQYLENPGTPQWKAFLDVLKYLKGTQDLGLTYPRGINVGILASSNNDWGNCRVSQWSVVGFLATRQSTTLCVLTSELLCLGKWCPECNIIRLDNPVPIHEDNQSCINVVKGDCNLNNKLMKNVDIQLHFIKEAVSKTFIKSKYTPTVNMLADILAKSVSRPILTNVLNSLGVLRLGERGDVEHSNTN</sequence>
<name>A0A9Q3EZ09_9BASI</name>
<protein>
    <submittedName>
        <fullName evidence="1">Uncharacterized protein</fullName>
    </submittedName>
</protein>
<evidence type="ECO:0000313" key="2">
    <source>
        <dbReference type="Proteomes" id="UP000765509"/>
    </source>
</evidence>
<dbReference type="PANTHER" id="PTHR11439">
    <property type="entry name" value="GAG-POL-RELATED RETROTRANSPOSON"/>
    <property type="match status" value="1"/>
</dbReference>